<dbReference type="FunFam" id="1.10.630.10:FF:000042">
    <property type="entry name" value="Cytochrome P450"/>
    <property type="match status" value="1"/>
</dbReference>
<dbReference type="InterPro" id="IPR001128">
    <property type="entry name" value="Cyt_P450"/>
</dbReference>
<dbReference type="SUPFAM" id="SSF48264">
    <property type="entry name" value="Cytochrome P450"/>
    <property type="match status" value="1"/>
</dbReference>
<comment type="subcellular location">
    <subcellularLocation>
        <location evidence="4">Endoplasmic reticulum membrane</location>
        <topology evidence="4">Peripheral membrane protein</topology>
    </subcellularLocation>
    <subcellularLocation>
        <location evidence="3">Microsome membrane</location>
        <topology evidence="3">Peripheral membrane protein</topology>
    </subcellularLocation>
</comment>
<evidence type="ECO:0000313" key="16">
    <source>
        <dbReference type="EMBL" id="KAK7869522.1"/>
    </source>
</evidence>
<reference evidence="16 17" key="1">
    <citation type="submission" date="2024-03" db="EMBL/GenBank/DDBJ databases">
        <title>The genome assembly and annotation of the cricket Gryllus longicercus Weissman &amp; Gray.</title>
        <authorList>
            <person name="Szrajer S."/>
            <person name="Gray D."/>
            <person name="Ylla G."/>
        </authorList>
    </citation>
    <scope>NUCLEOTIDE SEQUENCE [LARGE SCALE GENOMIC DNA]</scope>
    <source>
        <strain evidence="16">DAG 2021-001</strain>
        <tissue evidence="16">Whole body minus gut</tissue>
    </source>
</reference>
<name>A0AAN9VZX6_9ORTH</name>
<sequence>MGVWAWVALAATLLATAGYALLVWRYGYWRRRGVPAHRPLPLVGSFLDAVLFRKTVGEVYRDIYRQFSGQPACGYFKCLQPALLLRDPELVGTVLVKDFSSFKDNDIYMPSDIDPMFGRSPFSEKGDKWKLVRGQLTSTFTPARMRGLKEQLIQTTEEISDYLKNESNREAGIDVKKMAAMAATDAVALCMLGVRGNALRDKASEFGGMCRFLLDAGLWDSINIIIFLLLPSLSHVLRIRFVPESVAQFFRKVVREATEVRQKSGLNNPDYLQLSIAVREKYPEFTEEDAAAHACMFFMDGFEPTSTTLALALYHVALDGAVQTRAAAEVDAVLAQHEGRLDYDAAQDLKYLDMIVCETLRMYPPLRSLDRVCTQRYELSLGAGSVQLEPGTPVVVPVHALHHDARFYPQPERWQPERFDEEQRAARPKYTFLPFGEGPRICVGQRYATTVIKLALATVLRDYRLEPRPDTPRAVSHDLNSAFYLAPRETLRLRFLERE</sequence>
<dbReference type="CDD" id="cd11056">
    <property type="entry name" value="CYP6-like"/>
    <property type="match status" value="1"/>
</dbReference>
<evidence type="ECO:0000256" key="13">
    <source>
        <dbReference type="ARBA" id="ARBA00023136"/>
    </source>
</evidence>
<dbReference type="InterPro" id="IPR017972">
    <property type="entry name" value="Cyt_P450_CS"/>
</dbReference>
<evidence type="ECO:0000256" key="1">
    <source>
        <dbReference type="ARBA" id="ARBA00001971"/>
    </source>
</evidence>
<dbReference type="GO" id="GO:0004497">
    <property type="term" value="F:monooxygenase activity"/>
    <property type="evidence" value="ECO:0007669"/>
    <property type="project" value="UniProtKB-KW"/>
</dbReference>
<dbReference type="PANTHER" id="PTHR24292">
    <property type="entry name" value="CYTOCHROME P450"/>
    <property type="match status" value="1"/>
</dbReference>
<organism evidence="16 17">
    <name type="scientific">Gryllus longicercus</name>
    <dbReference type="NCBI Taxonomy" id="2509291"/>
    <lineage>
        <taxon>Eukaryota</taxon>
        <taxon>Metazoa</taxon>
        <taxon>Ecdysozoa</taxon>
        <taxon>Arthropoda</taxon>
        <taxon>Hexapoda</taxon>
        <taxon>Insecta</taxon>
        <taxon>Pterygota</taxon>
        <taxon>Neoptera</taxon>
        <taxon>Polyneoptera</taxon>
        <taxon>Orthoptera</taxon>
        <taxon>Ensifera</taxon>
        <taxon>Gryllidea</taxon>
        <taxon>Grylloidea</taxon>
        <taxon>Gryllidae</taxon>
        <taxon>Gryllinae</taxon>
        <taxon>Gryllus</taxon>
    </lineage>
</organism>
<dbReference type="PRINTS" id="PR00465">
    <property type="entry name" value="EP450IV"/>
</dbReference>
<comment type="similarity">
    <text evidence="5 15">Belongs to the cytochrome P450 family.</text>
</comment>
<dbReference type="AlphaFoldDB" id="A0AAN9VZX6"/>
<keyword evidence="6 14" id="KW-0349">Heme</keyword>
<dbReference type="GO" id="GO:0016705">
    <property type="term" value="F:oxidoreductase activity, acting on paired donors, with incorporation or reduction of molecular oxygen"/>
    <property type="evidence" value="ECO:0007669"/>
    <property type="project" value="InterPro"/>
</dbReference>
<evidence type="ECO:0000256" key="14">
    <source>
        <dbReference type="PIRSR" id="PIRSR602403-1"/>
    </source>
</evidence>
<dbReference type="Gene3D" id="1.10.630.10">
    <property type="entry name" value="Cytochrome P450"/>
    <property type="match status" value="1"/>
</dbReference>
<evidence type="ECO:0000256" key="12">
    <source>
        <dbReference type="ARBA" id="ARBA00023033"/>
    </source>
</evidence>
<evidence type="ECO:0000256" key="3">
    <source>
        <dbReference type="ARBA" id="ARBA00004174"/>
    </source>
</evidence>
<dbReference type="PRINTS" id="PR00385">
    <property type="entry name" value="P450"/>
</dbReference>
<dbReference type="GO" id="GO:0005789">
    <property type="term" value="C:endoplasmic reticulum membrane"/>
    <property type="evidence" value="ECO:0007669"/>
    <property type="project" value="UniProtKB-SubCell"/>
</dbReference>
<keyword evidence="12 15" id="KW-0503">Monooxygenase</keyword>
<evidence type="ECO:0000256" key="5">
    <source>
        <dbReference type="ARBA" id="ARBA00010617"/>
    </source>
</evidence>
<keyword evidence="17" id="KW-1185">Reference proteome</keyword>
<keyword evidence="11 14" id="KW-0408">Iron</keyword>
<dbReference type="PROSITE" id="PS00086">
    <property type="entry name" value="CYTOCHROME_P450"/>
    <property type="match status" value="1"/>
</dbReference>
<evidence type="ECO:0000256" key="6">
    <source>
        <dbReference type="ARBA" id="ARBA00022617"/>
    </source>
</evidence>
<comment type="cofactor">
    <cofactor evidence="1 14">
        <name>heme</name>
        <dbReference type="ChEBI" id="CHEBI:30413"/>
    </cofactor>
</comment>
<dbReference type="Proteomes" id="UP001378592">
    <property type="component" value="Unassembled WGS sequence"/>
</dbReference>
<evidence type="ECO:0000256" key="15">
    <source>
        <dbReference type="RuleBase" id="RU000461"/>
    </source>
</evidence>
<protein>
    <recommendedName>
        <fullName evidence="18">Cytochrome P450</fullName>
    </recommendedName>
</protein>
<keyword evidence="8" id="KW-0256">Endoplasmic reticulum</keyword>
<dbReference type="InterPro" id="IPR036396">
    <property type="entry name" value="Cyt_P450_sf"/>
</dbReference>
<proteinExistence type="inferred from homology"/>
<evidence type="ECO:0000256" key="10">
    <source>
        <dbReference type="ARBA" id="ARBA00023002"/>
    </source>
</evidence>
<evidence type="ECO:0000256" key="7">
    <source>
        <dbReference type="ARBA" id="ARBA00022723"/>
    </source>
</evidence>
<feature type="binding site" description="axial binding residue" evidence="14">
    <location>
        <position position="442"/>
    </location>
    <ligand>
        <name>heme</name>
        <dbReference type="ChEBI" id="CHEBI:30413"/>
    </ligand>
    <ligandPart>
        <name>Fe</name>
        <dbReference type="ChEBI" id="CHEBI:18248"/>
    </ligandPart>
</feature>
<keyword evidence="7 14" id="KW-0479">Metal-binding</keyword>
<keyword evidence="10 15" id="KW-0560">Oxidoreductase</keyword>
<dbReference type="EMBL" id="JAZDUA010000073">
    <property type="protein sequence ID" value="KAK7869522.1"/>
    <property type="molecule type" value="Genomic_DNA"/>
</dbReference>
<comment type="caution">
    <text evidence="16">The sequence shown here is derived from an EMBL/GenBank/DDBJ whole genome shotgun (WGS) entry which is preliminary data.</text>
</comment>
<dbReference type="GO" id="GO:0020037">
    <property type="term" value="F:heme binding"/>
    <property type="evidence" value="ECO:0007669"/>
    <property type="project" value="InterPro"/>
</dbReference>
<dbReference type="GO" id="GO:0005506">
    <property type="term" value="F:iron ion binding"/>
    <property type="evidence" value="ECO:0007669"/>
    <property type="project" value="InterPro"/>
</dbReference>
<evidence type="ECO:0008006" key="18">
    <source>
        <dbReference type="Google" id="ProtNLM"/>
    </source>
</evidence>
<evidence type="ECO:0000313" key="17">
    <source>
        <dbReference type="Proteomes" id="UP001378592"/>
    </source>
</evidence>
<gene>
    <name evidence="16" type="ORF">R5R35_002296</name>
</gene>
<evidence type="ECO:0000256" key="2">
    <source>
        <dbReference type="ARBA" id="ARBA00003690"/>
    </source>
</evidence>
<dbReference type="PANTHER" id="PTHR24292:SF104">
    <property type="entry name" value="CYTOCHROME P450 308A1-RELATED"/>
    <property type="match status" value="1"/>
</dbReference>
<evidence type="ECO:0000256" key="11">
    <source>
        <dbReference type="ARBA" id="ARBA00023004"/>
    </source>
</evidence>
<evidence type="ECO:0000256" key="9">
    <source>
        <dbReference type="ARBA" id="ARBA00022848"/>
    </source>
</evidence>
<dbReference type="InterPro" id="IPR002403">
    <property type="entry name" value="Cyt_P450_E_grp-IV"/>
</dbReference>
<accession>A0AAN9VZX6</accession>
<keyword evidence="13" id="KW-0472">Membrane</keyword>
<dbReference type="Pfam" id="PF00067">
    <property type="entry name" value="p450"/>
    <property type="match status" value="1"/>
</dbReference>
<keyword evidence="9" id="KW-0492">Microsome</keyword>
<evidence type="ECO:0000256" key="4">
    <source>
        <dbReference type="ARBA" id="ARBA00004406"/>
    </source>
</evidence>
<evidence type="ECO:0000256" key="8">
    <source>
        <dbReference type="ARBA" id="ARBA00022824"/>
    </source>
</evidence>
<comment type="function">
    <text evidence="2">May be involved in the metabolism of insect hormones and in the breakdown of synthetic insecticides.</text>
</comment>
<dbReference type="InterPro" id="IPR050476">
    <property type="entry name" value="Insect_CytP450_Detox"/>
</dbReference>